<comment type="caution">
    <text evidence="8">The sequence shown here is derived from an EMBL/GenBank/DDBJ whole genome shotgun (WGS) entry which is preliminary data.</text>
</comment>
<dbReference type="SMART" id="SM00369">
    <property type="entry name" value="LRR_TYP"/>
    <property type="match status" value="2"/>
</dbReference>
<sequence>MDCSLDSEGPLRKKTKKSCDTPPEDQEEEIIMKIKEHVEKLREKSREVRDKIELAKGNGMVATNKIETWLARADTILSDAMAVCESKQTGLNWDTRIAAAQLSQLRECLSDQPSDVAQPPSVLHIDVHAVLLPSQVLFVEQARQHIIEDAEGMIGIWGPVGVGKTLLLKAINNSFESGNSLIPSSSNRGDPPFDFVIYITALEVCLVQNIQSEIIQRLKMHDRGDSLTTQATRISKFLQDKSFLVLLDGLHCNLNLAAVGLPPLGNQGQLKRKVVITTRSRSLCDQMRVNRAINVPGLKINEALQLFQECIGNDSLYSEPRIGALAKDLVEQLRVLPSELIRIGSAMRRKREPGQWQNILAVAKELMPIKDQEASSLAEGIVITKLKQCLQNLRGRRNDVNHVIELGKREGKVATNQMNNWLASVDTNIFVGMVICESEQNELNWDLSVIAAGLLGRLQECLNGQPSVVTVEALPPSVQEMPCSSIEQQPSRVEIFEEAMEYIKDSSVGVIGIWGLGGAGKTHLLTNINNAFRGDSLFHYVIFVTASKEGSEEKIQGEIGKELKLKFPEGGDVKSRANIILDFLKTRKFLILLDDVWNRIDLEAVGIPYPLGRSKVVLTTRSKTVCGQMDVRKEINIARLPDDEAWQLFQDKVGQGTLSSSPRIEALAKELVEEMKGLPLALITVGRAMYGKSNPKQWESAIHYMKQSCCDGDDQDLHMENDVFRRLKFSYDSLRNETLRQCFLTCSLWPEDKEILLGDLIRCLIGLGLVDECDIHGSYRKAHSLIGELTAACLLDSCDTVYSDDYILNRGTYTFAHQEMPVKGVKMHDVIRDMAIWISCGCSDNKDKWVVRAGVAANLTIRAIPWSRAECISLMYSKIEKLHPVPLFTCSTNLKRLYLKNNRLDERIFGAIQSFTELTYLDLSANRIKQIPEELFALVNLEHLDLSGNMGLREVPIRLRELTKLKFLYLGGTDIERIPKEVISCLTELQVIDLMTTNYTYEIIQELCTLTNLKAVDIIIEGDDRYESLRKAAGIPFRDLIISKLRYTDELCLAVDTLTGDIAGRTLNELHVVFSLTMEQIIVGDELGKPFDALSVLVFRDLFNLTNIVMWEGTSSLQALFPRLTHLYVDSCIKLQHLSWATYLPCLEYLRVDGCMDMKQICMGAGQESSNTFHCLKYLILTKNYKLASLCGSDVTFPCLELLIIKHCRKLKRLPFTMQSLPHKLTKLDIYPWDNLEWEDEGVKSFLERRFCVVDSDSDLDSDSGAYSYLDLVSDSDAYDAWNTKLEWED</sequence>
<dbReference type="Gene3D" id="1.10.8.430">
    <property type="entry name" value="Helical domain of apoptotic protease-activating factors"/>
    <property type="match status" value="2"/>
</dbReference>
<reference evidence="8" key="1">
    <citation type="submission" date="2020-10" db="EMBL/GenBank/DDBJ databases">
        <authorList>
            <person name="Han B."/>
            <person name="Lu T."/>
            <person name="Zhao Q."/>
            <person name="Huang X."/>
            <person name="Zhao Y."/>
        </authorList>
    </citation>
    <scope>NUCLEOTIDE SEQUENCE</scope>
</reference>
<keyword evidence="2" id="KW-0433">Leucine-rich repeat</keyword>
<keyword evidence="3" id="KW-0677">Repeat</keyword>
<dbReference type="SUPFAM" id="SSF52058">
    <property type="entry name" value="L domain-like"/>
    <property type="match status" value="1"/>
</dbReference>
<dbReference type="InterPro" id="IPR055414">
    <property type="entry name" value="LRR_R13L4/SHOC2-like"/>
</dbReference>
<evidence type="ECO:0000256" key="4">
    <source>
        <dbReference type="ARBA" id="ARBA00022821"/>
    </source>
</evidence>
<dbReference type="InterPro" id="IPR027417">
    <property type="entry name" value="P-loop_NTPase"/>
</dbReference>
<organism evidence="8 9">
    <name type="scientific">Miscanthus lutarioriparius</name>
    <dbReference type="NCBI Taxonomy" id="422564"/>
    <lineage>
        <taxon>Eukaryota</taxon>
        <taxon>Viridiplantae</taxon>
        <taxon>Streptophyta</taxon>
        <taxon>Embryophyta</taxon>
        <taxon>Tracheophyta</taxon>
        <taxon>Spermatophyta</taxon>
        <taxon>Magnoliopsida</taxon>
        <taxon>Liliopsida</taxon>
        <taxon>Poales</taxon>
        <taxon>Poaceae</taxon>
        <taxon>PACMAD clade</taxon>
        <taxon>Panicoideae</taxon>
        <taxon>Andropogonodae</taxon>
        <taxon>Andropogoneae</taxon>
        <taxon>Saccharinae</taxon>
        <taxon>Miscanthus</taxon>
    </lineage>
</organism>
<dbReference type="InterPro" id="IPR002182">
    <property type="entry name" value="NB-ARC"/>
</dbReference>
<dbReference type="FunFam" id="1.10.10.10:FF:000322">
    <property type="entry name" value="Probable disease resistance protein At1g63360"/>
    <property type="match status" value="1"/>
</dbReference>
<dbReference type="InterPro" id="IPR032675">
    <property type="entry name" value="LRR_dom_sf"/>
</dbReference>
<dbReference type="InterPro" id="IPR003593">
    <property type="entry name" value="AAA+_ATPase"/>
</dbReference>
<accession>A0A811R901</accession>
<dbReference type="GO" id="GO:0005524">
    <property type="term" value="F:ATP binding"/>
    <property type="evidence" value="ECO:0007669"/>
    <property type="project" value="UniProtKB-KW"/>
</dbReference>
<dbReference type="FunFam" id="1.10.8.430:FF:000003">
    <property type="entry name" value="Probable disease resistance protein At5g66910"/>
    <property type="match status" value="1"/>
</dbReference>
<evidence type="ECO:0000256" key="3">
    <source>
        <dbReference type="ARBA" id="ARBA00022737"/>
    </source>
</evidence>
<proteinExistence type="inferred from homology"/>
<evidence type="ECO:0000313" key="8">
    <source>
        <dbReference type="EMBL" id="CAD6266615.1"/>
    </source>
</evidence>
<dbReference type="GO" id="GO:0043531">
    <property type="term" value="F:ADP binding"/>
    <property type="evidence" value="ECO:0007669"/>
    <property type="project" value="InterPro"/>
</dbReference>
<dbReference type="InterPro" id="IPR042197">
    <property type="entry name" value="Apaf_helical"/>
</dbReference>
<keyword evidence="9" id="KW-1185">Reference proteome</keyword>
<evidence type="ECO:0000256" key="1">
    <source>
        <dbReference type="ARBA" id="ARBA00008894"/>
    </source>
</evidence>
<protein>
    <recommendedName>
        <fullName evidence="7">AAA+ ATPase domain-containing protein</fullName>
    </recommendedName>
</protein>
<feature type="domain" description="AAA+ ATPase" evidence="7">
    <location>
        <begin position="150"/>
        <end position="299"/>
    </location>
</feature>
<evidence type="ECO:0000256" key="6">
    <source>
        <dbReference type="SAM" id="MobiDB-lite"/>
    </source>
</evidence>
<dbReference type="InterPro" id="IPR001611">
    <property type="entry name" value="Leu-rich_rpt"/>
</dbReference>
<dbReference type="Gene3D" id="3.80.10.10">
    <property type="entry name" value="Ribonuclease Inhibitor"/>
    <property type="match status" value="2"/>
</dbReference>
<dbReference type="Proteomes" id="UP000604825">
    <property type="component" value="Unassembled WGS sequence"/>
</dbReference>
<dbReference type="GO" id="GO:0002758">
    <property type="term" value="P:innate immune response-activating signaling pathway"/>
    <property type="evidence" value="ECO:0007669"/>
    <property type="project" value="UniProtKB-ARBA"/>
</dbReference>
<keyword evidence="5" id="KW-0067">ATP-binding</keyword>
<dbReference type="OrthoDB" id="675885at2759"/>
<dbReference type="EMBL" id="CAJGYO010000014">
    <property type="protein sequence ID" value="CAD6266615.1"/>
    <property type="molecule type" value="Genomic_DNA"/>
</dbReference>
<dbReference type="Pfam" id="PF23598">
    <property type="entry name" value="LRR_14"/>
    <property type="match status" value="1"/>
</dbReference>
<dbReference type="Pfam" id="PF00931">
    <property type="entry name" value="NB-ARC"/>
    <property type="match status" value="2"/>
</dbReference>
<comment type="similarity">
    <text evidence="1">Belongs to the disease resistance NB-LRR family.</text>
</comment>
<dbReference type="GO" id="GO:0042742">
    <property type="term" value="P:defense response to bacterium"/>
    <property type="evidence" value="ECO:0007669"/>
    <property type="project" value="UniProtKB-ARBA"/>
</dbReference>
<dbReference type="PRINTS" id="PR00364">
    <property type="entry name" value="DISEASERSIST"/>
</dbReference>
<dbReference type="InterPro" id="IPR050905">
    <property type="entry name" value="Plant_NBS-LRR"/>
</dbReference>
<dbReference type="FunFam" id="3.40.50.300:FF:001091">
    <property type="entry name" value="Probable disease resistance protein At1g61300"/>
    <property type="match status" value="1"/>
</dbReference>
<dbReference type="InterPro" id="IPR003591">
    <property type="entry name" value="Leu-rich_rpt_typical-subtyp"/>
</dbReference>
<keyword evidence="4" id="KW-0611">Plant defense</keyword>
<keyword evidence="5" id="KW-0547">Nucleotide-binding</keyword>
<evidence type="ECO:0000256" key="2">
    <source>
        <dbReference type="ARBA" id="ARBA00022614"/>
    </source>
</evidence>
<dbReference type="PANTHER" id="PTHR33463:SF207">
    <property type="entry name" value="AAA+ ATPASE DOMAIN-CONTAINING PROTEIN"/>
    <property type="match status" value="1"/>
</dbReference>
<feature type="domain" description="AAA+ ATPase" evidence="7">
    <location>
        <begin position="507"/>
        <end position="771"/>
    </location>
</feature>
<dbReference type="PROSITE" id="PS51450">
    <property type="entry name" value="LRR"/>
    <property type="match status" value="1"/>
</dbReference>
<dbReference type="GO" id="GO:0009626">
    <property type="term" value="P:plant-type hypersensitive response"/>
    <property type="evidence" value="ECO:0007669"/>
    <property type="project" value="UniProtKB-ARBA"/>
</dbReference>
<feature type="region of interest" description="Disordered" evidence="6">
    <location>
        <begin position="1"/>
        <end position="29"/>
    </location>
</feature>
<evidence type="ECO:0000313" key="9">
    <source>
        <dbReference type="Proteomes" id="UP000604825"/>
    </source>
</evidence>
<dbReference type="PANTHER" id="PTHR33463">
    <property type="entry name" value="NB-ARC DOMAIN-CONTAINING PROTEIN-RELATED"/>
    <property type="match status" value="1"/>
</dbReference>
<name>A0A811R901_9POAL</name>
<gene>
    <name evidence="8" type="ORF">NCGR_LOCUS49920</name>
</gene>
<evidence type="ECO:0000259" key="7">
    <source>
        <dbReference type="SMART" id="SM00382"/>
    </source>
</evidence>
<dbReference type="SUPFAM" id="SSF52540">
    <property type="entry name" value="P-loop containing nucleoside triphosphate hydrolases"/>
    <property type="match status" value="2"/>
</dbReference>
<dbReference type="Gene3D" id="3.40.50.300">
    <property type="entry name" value="P-loop containing nucleotide triphosphate hydrolases"/>
    <property type="match status" value="2"/>
</dbReference>
<evidence type="ECO:0000256" key="5">
    <source>
        <dbReference type="ARBA" id="ARBA00022840"/>
    </source>
</evidence>
<dbReference type="SMART" id="SM00382">
    <property type="entry name" value="AAA"/>
    <property type="match status" value="2"/>
</dbReference>